<gene>
    <name evidence="9" type="ORF">FC69_GL001032</name>
</gene>
<accession>A0A0R1S2L6</accession>
<feature type="transmembrane region" description="Helical" evidence="7">
    <location>
        <begin position="177"/>
        <end position="202"/>
    </location>
</feature>
<dbReference type="OrthoDB" id="358217at2"/>
<evidence type="ECO:0000256" key="2">
    <source>
        <dbReference type="ARBA" id="ARBA00022448"/>
    </source>
</evidence>
<keyword evidence="5 7" id="KW-1133">Transmembrane helix</keyword>
<keyword evidence="3" id="KW-1003">Cell membrane</keyword>
<dbReference type="Pfam" id="PF00528">
    <property type="entry name" value="BPD_transp_1"/>
    <property type="match status" value="1"/>
</dbReference>
<keyword evidence="6 7" id="KW-0472">Membrane</keyword>
<evidence type="ECO:0000256" key="3">
    <source>
        <dbReference type="ARBA" id="ARBA00022475"/>
    </source>
</evidence>
<feature type="transmembrane region" description="Helical" evidence="7">
    <location>
        <begin position="12"/>
        <end position="28"/>
    </location>
</feature>
<reference evidence="9 10" key="1">
    <citation type="journal article" date="2015" name="Genome Announc.">
        <title>Expanding the biotechnology potential of lactobacilli through comparative genomics of 213 strains and associated genera.</title>
        <authorList>
            <person name="Sun Z."/>
            <person name="Harris H.M."/>
            <person name="McCann A."/>
            <person name="Guo C."/>
            <person name="Argimon S."/>
            <person name="Zhang W."/>
            <person name="Yang X."/>
            <person name="Jeffery I.B."/>
            <person name="Cooney J.C."/>
            <person name="Kagawa T.F."/>
            <person name="Liu W."/>
            <person name="Song Y."/>
            <person name="Salvetti E."/>
            <person name="Wrobel A."/>
            <person name="Rasinkangas P."/>
            <person name="Parkhill J."/>
            <person name="Rea M.C."/>
            <person name="O'Sullivan O."/>
            <person name="Ritari J."/>
            <person name="Douillard F.P."/>
            <person name="Paul Ross R."/>
            <person name="Yang R."/>
            <person name="Briner A.E."/>
            <person name="Felis G.E."/>
            <person name="de Vos W.M."/>
            <person name="Barrangou R."/>
            <person name="Klaenhammer T.R."/>
            <person name="Caufield P.W."/>
            <person name="Cui Y."/>
            <person name="Zhang H."/>
            <person name="O'Toole P.W."/>
        </authorList>
    </citation>
    <scope>NUCLEOTIDE SEQUENCE [LARGE SCALE GENOMIC DNA]</scope>
    <source>
        <strain evidence="9 10">DSM 14340</strain>
    </source>
</reference>
<dbReference type="PANTHER" id="PTHR30043">
    <property type="entry name" value="PHOSPHONATES TRANSPORT SYSTEM PERMEASE PROTEIN"/>
    <property type="match status" value="1"/>
</dbReference>
<protein>
    <submittedName>
        <fullName evidence="9">Phosphonate ABC transporter, inner membrane subunit</fullName>
    </submittedName>
</protein>
<dbReference type="GO" id="GO:0055085">
    <property type="term" value="P:transmembrane transport"/>
    <property type="evidence" value="ECO:0007669"/>
    <property type="project" value="InterPro"/>
</dbReference>
<proteinExistence type="inferred from homology"/>
<evidence type="ECO:0000256" key="4">
    <source>
        <dbReference type="ARBA" id="ARBA00022692"/>
    </source>
</evidence>
<dbReference type="Proteomes" id="UP000051264">
    <property type="component" value="Unassembled WGS sequence"/>
</dbReference>
<dbReference type="RefSeq" id="WP_025083461.1">
    <property type="nucleotide sequence ID" value="NZ_AZEX01000027.1"/>
</dbReference>
<feature type="transmembrane region" description="Helical" evidence="7">
    <location>
        <begin position="108"/>
        <end position="131"/>
    </location>
</feature>
<name>A0A0R1S2L6_9LACO</name>
<organism evidence="9 10">
    <name type="scientific">Latilactobacillus fuchuensis DSM 14340 = JCM 11249</name>
    <dbReference type="NCBI Taxonomy" id="1423747"/>
    <lineage>
        <taxon>Bacteria</taxon>
        <taxon>Bacillati</taxon>
        <taxon>Bacillota</taxon>
        <taxon>Bacilli</taxon>
        <taxon>Lactobacillales</taxon>
        <taxon>Lactobacillaceae</taxon>
        <taxon>Latilactobacillus</taxon>
    </lineage>
</organism>
<evidence type="ECO:0000256" key="1">
    <source>
        <dbReference type="ARBA" id="ARBA00004651"/>
    </source>
</evidence>
<dbReference type="SUPFAM" id="SSF161098">
    <property type="entry name" value="MetI-like"/>
    <property type="match status" value="1"/>
</dbReference>
<dbReference type="Gene3D" id="1.10.3720.10">
    <property type="entry name" value="MetI-like"/>
    <property type="match status" value="1"/>
</dbReference>
<comment type="similarity">
    <text evidence="7">Belongs to the binding-protein-dependent transport system permease family.</text>
</comment>
<dbReference type="PROSITE" id="PS50928">
    <property type="entry name" value="ABC_TM1"/>
    <property type="match status" value="1"/>
</dbReference>
<keyword evidence="4 7" id="KW-0812">Transmembrane</keyword>
<feature type="domain" description="ABC transmembrane type-1" evidence="8">
    <location>
        <begin position="71"/>
        <end position="254"/>
    </location>
</feature>
<feature type="transmembrane region" description="Helical" evidence="7">
    <location>
        <begin position="75"/>
        <end position="96"/>
    </location>
</feature>
<evidence type="ECO:0000256" key="7">
    <source>
        <dbReference type="RuleBase" id="RU363032"/>
    </source>
</evidence>
<dbReference type="STRING" id="1423747.FC69_GL001032"/>
<sequence>MTVQTFFHRRRSRFLFGFLFFSALYYGAATLVDYHLLNSFQAIPAAFAWLATNFMPTTRSMAFLPLILTKLGQTIILSITATVIAAILALALAIIGSSTTGLNRATKLLARVIASICRNIPLVAWAMILLLSFKQSDFTGFLALFFGSFGYLTRSFMELIESDATAIYEALSTTGASYLQVVLRGIIPSISASLLSWLLYMIENNIRDATLVGILTGTGIGFLFDLYYKSFRFDLAGMTTVTIIVAVVCLELLANQIRRLIR</sequence>
<comment type="subcellular location">
    <subcellularLocation>
        <location evidence="1 7">Cell membrane</location>
        <topology evidence="1 7">Multi-pass membrane protein</topology>
    </subcellularLocation>
</comment>
<evidence type="ECO:0000259" key="8">
    <source>
        <dbReference type="PROSITE" id="PS50928"/>
    </source>
</evidence>
<dbReference type="GO" id="GO:0005886">
    <property type="term" value="C:plasma membrane"/>
    <property type="evidence" value="ECO:0007669"/>
    <property type="project" value="UniProtKB-SubCell"/>
</dbReference>
<evidence type="ECO:0000256" key="6">
    <source>
        <dbReference type="ARBA" id="ARBA00023136"/>
    </source>
</evidence>
<evidence type="ECO:0000256" key="5">
    <source>
        <dbReference type="ARBA" id="ARBA00022989"/>
    </source>
</evidence>
<keyword evidence="2 7" id="KW-0813">Transport</keyword>
<dbReference type="EMBL" id="AZEX01000027">
    <property type="protein sequence ID" value="KRL61018.1"/>
    <property type="molecule type" value="Genomic_DNA"/>
</dbReference>
<dbReference type="eggNOG" id="COG3639">
    <property type="taxonomic scope" value="Bacteria"/>
</dbReference>
<dbReference type="PATRIC" id="fig|1423747.3.peg.1053"/>
<dbReference type="AlphaFoldDB" id="A0A0R1S2L6"/>
<feature type="transmembrane region" description="Helical" evidence="7">
    <location>
        <begin position="209"/>
        <end position="229"/>
    </location>
</feature>
<evidence type="ECO:0000313" key="10">
    <source>
        <dbReference type="Proteomes" id="UP000051264"/>
    </source>
</evidence>
<dbReference type="PANTHER" id="PTHR30043:SF1">
    <property type="entry name" value="ABC TRANSPORT SYSTEM PERMEASE PROTEIN P69"/>
    <property type="match status" value="1"/>
</dbReference>
<comment type="caution">
    <text evidence="9">The sequence shown here is derived from an EMBL/GenBank/DDBJ whole genome shotgun (WGS) entry which is preliminary data.</text>
</comment>
<evidence type="ECO:0000313" key="9">
    <source>
        <dbReference type="EMBL" id="KRL61018.1"/>
    </source>
</evidence>
<feature type="transmembrane region" description="Helical" evidence="7">
    <location>
        <begin position="235"/>
        <end position="254"/>
    </location>
</feature>
<dbReference type="InterPro" id="IPR035906">
    <property type="entry name" value="MetI-like_sf"/>
</dbReference>
<dbReference type="InterPro" id="IPR000515">
    <property type="entry name" value="MetI-like"/>
</dbReference>
<feature type="transmembrane region" description="Helical" evidence="7">
    <location>
        <begin position="138"/>
        <end position="157"/>
    </location>
</feature>
<dbReference type="CDD" id="cd06261">
    <property type="entry name" value="TM_PBP2"/>
    <property type="match status" value="1"/>
</dbReference>